<dbReference type="CDD" id="cd07726">
    <property type="entry name" value="ST1585-like_MBL-fold"/>
    <property type="match status" value="1"/>
</dbReference>
<dbReference type="Pfam" id="PF00753">
    <property type="entry name" value="Lactamase_B"/>
    <property type="match status" value="1"/>
</dbReference>
<dbReference type="PANTHER" id="PTHR42951:SF4">
    <property type="entry name" value="ACYL-COENZYME A THIOESTERASE MBLAC2"/>
    <property type="match status" value="1"/>
</dbReference>
<evidence type="ECO:0000259" key="1">
    <source>
        <dbReference type="SMART" id="SM00849"/>
    </source>
</evidence>
<proteinExistence type="predicted"/>
<dbReference type="EMBL" id="CP002838">
    <property type="protein sequence ID" value="AEM38576.1"/>
    <property type="molecule type" value="Genomic_DNA"/>
</dbReference>
<dbReference type="Gene3D" id="3.60.15.10">
    <property type="entry name" value="Ribonuclease Z/Hydroxyacylglutathione hydrolase-like"/>
    <property type="match status" value="1"/>
</dbReference>
<dbReference type="InterPro" id="IPR037482">
    <property type="entry name" value="ST1585_MBL-fold"/>
</dbReference>
<dbReference type="SUPFAM" id="SSF56281">
    <property type="entry name" value="Metallo-hydrolase/oxidoreductase"/>
    <property type="match status" value="1"/>
</dbReference>
<sequence length="297" mass="33120">MFLHISVEHGCIVLRVWRVARDVLLVDHLFAGLPGIVGTYIIIGDGGEAAVVDPGPRSSIDSVTRVIEERGLRLRYVLLTHIHLDHGASAEILAEKYGAKIIVHPRGAPHLVDPSKLCEAARSLMRDVDLVGCPQGVDEKLVKPTSDGEVVEVGGRRVRVVHTPGHASHHQSFLLEDEGVLFPGDSMGIFYCECVVPLTPPPTRPRMILESIEKMLSLKPRLAALPHFGIHPDPEALAREVVERMQAWVNYESFERLLESDVCARRVYECRRGAPYFGGEVERSWRGLREAREHGHW</sequence>
<dbReference type="InterPro" id="IPR001279">
    <property type="entry name" value="Metallo-B-lactamas"/>
</dbReference>
<dbReference type="InterPro" id="IPR050855">
    <property type="entry name" value="NDM-1-like"/>
</dbReference>
<dbReference type="PANTHER" id="PTHR42951">
    <property type="entry name" value="METALLO-BETA-LACTAMASE DOMAIN-CONTAINING"/>
    <property type="match status" value="1"/>
</dbReference>
<protein>
    <recommendedName>
        <fullName evidence="1">Metallo-beta-lactamase domain-containing protein</fullName>
    </recommendedName>
</protein>
<dbReference type="InParanoid" id="G0ED17"/>
<dbReference type="InterPro" id="IPR036866">
    <property type="entry name" value="RibonucZ/Hydroxyglut_hydro"/>
</dbReference>
<accession>G0ED17</accession>
<name>G0ED17_PYRF1</name>
<organism evidence="2 3">
    <name type="scientific">Pyrolobus fumarii (strain DSM 11204 / 1A)</name>
    <dbReference type="NCBI Taxonomy" id="694429"/>
    <lineage>
        <taxon>Archaea</taxon>
        <taxon>Thermoproteota</taxon>
        <taxon>Thermoprotei</taxon>
        <taxon>Desulfurococcales</taxon>
        <taxon>Pyrodictiaceae</taxon>
        <taxon>Pyrolobus</taxon>
    </lineage>
</organism>
<evidence type="ECO:0000313" key="3">
    <source>
        <dbReference type="Proteomes" id="UP000001037"/>
    </source>
</evidence>
<gene>
    <name evidence="2" type="ordered locus">Pyrfu_0707</name>
</gene>
<dbReference type="AlphaFoldDB" id="G0ED17"/>
<dbReference type="eggNOG" id="arCOG00505">
    <property type="taxonomic scope" value="Archaea"/>
</dbReference>
<reference evidence="2 3" key="1">
    <citation type="journal article" date="2011" name="Stand. Genomic Sci.">
        <title>Complete genome sequence of the hyperthermophilic chemolithoautotroph Pyrolobus fumarii type strain (1A).</title>
        <authorList>
            <person name="Anderson I."/>
            <person name="Goker M."/>
            <person name="Nolan M."/>
            <person name="Lucas S."/>
            <person name="Hammon N."/>
            <person name="Deshpande S."/>
            <person name="Cheng J.F."/>
            <person name="Tapia R."/>
            <person name="Han C."/>
            <person name="Goodwin L."/>
            <person name="Pitluck S."/>
            <person name="Huntemann M."/>
            <person name="Liolios K."/>
            <person name="Ivanova N."/>
            <person name="Pagani I."/>
            <person name="Mavromatis K."/>
            <person name="Ovchinikova G."/>
            <person name="Pati A."/>
            <person name="Chen A."/>
            <person name="Palaniappan K."/>
            <person name="Land M."/>
            <person name="Hauser L."/>
            <person name="Brambilla E.M."/>
            <person name="Huber H."/>
            <person name="Yasawong M."/>
            <person name="Rohde M."/>
            <person name="Spring S."/>
            <person name="Abt B."/>
            <person name="Sikorski J."/>
            <person name="Wirth R."/>
            <person name="Detter J.C."/>
            <person name="Woyke T."/>
            <person name="Bristow J."/>
            <person name="Eisen J.A."/>
            <person name="Markowitz V."/>
            <person name="Hugenholtz P."/>
            <person name="Kyrpides N.C."/>
            <person name="Klenk H.P."/>
            <person name="Lapidus A."/>
        </authorList>
    </citation>
    <scope>NUCLEOTIDE SEQUENCE [LARGE SCALE GENOMIC DNA]</scope>
    <source>
        <strain evidence="3">DSM 11204 / 1A</strain>
    </source>
</reference>
<dbReference type="KEGG" id="pfm:Pyrfu_0707"/>
<dbReference type="SMART" id="SM00849">
    <property type="entry name" value="Lactamase_B"/>
    <property type="match status" value="1"/>
</dbReference>
<dbReference type="STRING" id="694429.Pyrfu_0707"/>
<keyword evidence="3" id="KW-1185">Reference proteome</keyword>
<feature type="domain" description="Metallo-beta-lactamase" evidence="1">
    <location>
        <begin position="37"/>
        <end position="227"/>
    </location>
</feature>
<evidence type="ECO:0000313" key="2">
    <source>
        <dbReference type="EMBL" id="AEM38576.1"/>
    </source>
</evidence>
<dbReference type="Proteomes" id="UP000001037">
    <property type="component" value="Chromosome"/>
</dbReference>
<dbReference type="HOGENOM" id="CLU_061385_0_0_2"/>